<dbReference type="Proteomes" id="UP000018217">
    <property type="component" value="Unassembled WGS sequence"/>
</dbReference>
<sequence length="445" mass="50139">MLRETLASFITSYIAARKTAKLEAFDKESAKKLAALASEDAISVLRQQLQQQRAELEQKYQPQAWLSDAASRAGQIKLVTHAVKFTHSDARGSSIFTSGSGQHEAYLSTVTLQKSALDIACNAAALDVAKLLQSEVEGDSLIASLQRGDYSALESLTDDPELCASWVSGFKQVLVDRQPASHKLAKQIYFPIADGQYHLLSPLFSSSLAHALNQRIISTKFSEETKAARAALKAKSWHGEALVTFPGTAITQFGGTKPQNISYLNSVRGGKVWLLPCAPPVWQTQNRPPSQHKSIFNSSNDFSRQAWPVIQRLGRFLRRVKPLDIRQQRLAMTDEIIDILFNYVAGVQNQTELRGWSAHPDCVLKRSQQLWLDPWRSQDDTEFQFEREGGDWKNEVARDFGHWLSRHLHSDRLNMGETERRHFSTALLFKQRLRELEKDLAEDLP</sequence>
<accession>V5ZB05</accession>
<evidence type="ECO:0000313" key="1">
    <source>
        <dbReference type="EMBL" id="CCG88217.1"/>
    </source>
</evidence>
<evidence type="ECO:0000313" key="2">
    <source>
        <dbReference type="Proteomes" id="UP000018217"/>
    </source>
</evidence>
<dbReference type="InterPro" id="IPR013397">
    <property type="entry name" value="CRISPR-assoc_prot_Csy1"/>
</dbReference>
<keyword evidence="2" id="KW-1185">Reference proteome</keyword>
<name>V5ZB05_9GAMM</name>
<dbReference type="RefSeq" id="WP_023655989.1">
    <property type="nucleotide sequence ID" value="NZ_CAHS01000017.1"/>
</dbReference>
<dbReference type="CDD" id="cd09735">
    <property type="entry name" value="Csy1_I-F"/>
    <property type="match status" value="1"/>
</dbReference>
<dbReference type="Pfam" id="PF09611">
    <property type="entry name" value="Cas_Csy1"/>
    <property type="match status" value="1"/>
</dbReference>
<comment type="caution">
    <text evidence="1">The sequence shown here is derived from an EMBL/GenBank/DDBJ whole genome shotgun (WGS) entry which is preliminary data.</text>
</comment>
<proteinExistence type="predicted"/>
<dbReference type="OrthoDB" id="9815616at2"/>
<protein>
    <submittedName>
        <fullName evidence="1">CRISPR-associated protein Csy1</fullName>
    </submittedName>
</protein>
<organism evidence="1 2">
    <name type="scientific">Erwinia piriflorinigrans CFBP 5888</name>
    <dbReference type="NCBI Taxonomy" id="1161919"/>
    <lineage>
        <taxon>Bacteria</taxon>
        <taxon>Pseudomonadati</taxon>
        <taxon>Pseudomonadota</taxon>
        <taxon>Gammaproteobacteria</taxon>
        <taxon>Enterobacterales</taxon>
        <taxon>Erwiniaceae</taxon>
        <taxon>Erwinia</taxon>
    </lineage>
</organism>
<dbReference type="EMBL" id="CAHS01000017">
    <property type="protein sequence ID" value="CCG88217.1"/>
    <property type="molecule type" value="Genomic_DNA"/>
</dbReference>
<gene>
    <name evidence="1" type="primary">csy1</name>
    <name evidence="1" type="ORF">EPIR_2854</name>
</gene>
<dbReference type="STRING" id="1161919.EPIR_2854"/>
<dbReference type="AlphaFoldDB" id="V5ZB05"/>
<dbReference type="NCBIfam" id="TIGR02564">
    <property type="entry name" value="cas_Csy1"/>
    <property type="match status" value="1"/>
</dbReference>
<reference evidence="1 2" key="1">
    <citation type="journal article" date="2013" name="Syst. Appl. Microbiol.">
        <title>Phylogenetic position and virulence apparatus of the pear flower necrosis pathogen Erwinia piriflorinigrans CFBP 5888T as assessed by comparative genomics.</title>
        <authorList>
            <person name="Smits T.H."/>
            <person name="Rezzonico F."/>
            <person name="Lopez M.M."/>
            <person name="Blom J."/>
            <person name="Goesmann A."/>
            <person name="Frey J.E."/>
            <person name="Duffy B."/>
        </authorList>
    </citation>
    <scope>NUCLEOTIDE SEQUENCE [LARGE SCALE GENOMIC DNA]</scope>
    <source>
        <strain evidence="2">CFBP5888</strain>
    </source>
</reference>